<gene>
    <name evidence="2" type="ORF">KHB02_010775</name>
    <name evidence="1" type="ORF">KHB02_24400</name>
</gene>
<evidence type="ECO:0000313" key="3">
    <source>
        <dbReference type="Proteomes" id="UP000677265"/>
    </source>
</evidence>
<dbReference type="EMBL" id="JAGYPE010000004">
    <property type="protein sequence ID" value="MBS4184543.1"/>
    <property type="molecule type" value="Genomic_DNA"/>
</dbReference>
<dbReference type="SUPFAM" id="SSF53756">
    <property type="entry name" value="UDP-Glycosyltransferase/glycogen phosphorylase"/>
    <property type="match status" value="1"/>
</dbReference>
<evidence type="ECO:0000313" key="1">
    <source>
        <dbReference type="EMBL" id="MBS4184543.1"/>
    </source>
</evidence>
<proteinExistence type="predicted"/>
<organism evidence="1">
    <name type="scientific">Neobacillus citreus</name>
    <dbReference type="NCBI Taxonomy" id="2833578"/>
    <lineage>
        <taxon>Bacteria</taxon>
        <taxon>Bacillati</taxon>
        <taxon>Bacillota</taxon>
        <taxon>Bacilli</taxon>
        <taxon>Bacillales</taxon>
        <taxon>Bacillaceae</taxon>
        <taxon>Neobacillus</taxon>
    </lineage>
</organism>
<accession>A0A942T3P8</accession>
<dbReference type="RefSeq" id="WP_213144415.1">
    <property type="nucleotide sequence ID" value="NZ_JAGYPE020000015.1"/>
</dbReference>
<evidence type="ECO:0008006" key="4">
    <source>
        <dbReference type="Google" id="ProtNLM"/>
    </source>
</evidence>
<dbReference type="AlphaFoldDB" id="A0A942T3P8"/>
<dbReference type="EMBL" id="JAGYPE020000015">
    <property type="protein sequence ID" value="MCH6266008.1"/>
    <property type="molecule type" value="Genomic_DNA"/>
</dbReference>
<evidence type="ECO:0000313" key="2">
    <source>
        <dbReference type="EMBL" id="MCH6266008.1"/>
    </source>
</evidence>
<dbReference type="Proteomes" id="UP000677265">
    <property type="component" value="Unassembled WGS sequence"/>
</dbReference>
<comment type="caution">
    <text evidence="1">The sequence shown here is derived from an EMBL/GenBank/DDBJ whole genome shotgun (WGS) entry which is preliminary data.</text>
</comment>
<dbReference type="Gene3D" id="3.40.50.2000">
    <property type="entry name" value="Glycogen Phosphorylase B"/>
    <property type="match status" value="2"/>
</dbReference>
<reference evidence="1" key="1">
    <citation type="submission" date="2021-05" db="EMBL/GenBank/DDBJ databases">
        <title>Novel Bacillus species.</title>
        <authorList>
            <person name="Liu G."/>
        </authorList>
    </citation>
    <scope>NUCLEOTIDE SEQUENCE</scope>
    <source>
        <strain evidence="1 3">FJAT-50051</strain>
    </source>
</reference>
<protein>
    <recommendedName>
        <fullName evidence="4">Glycosyltransferase subfamily 4-like N-terminal domain-containing protein</fullName>
    </recommendedName>
</protein>
<keyword evidence="3" id="KW-1185">Reference proteome</keyword>
<name>A0A942T3P8_9BACI</name>
<sequence length="424" mass="50253">MEKRHILFMLEMYYPKPEPNGIVVHQVAKELIKLGYQVHVISYRIPGYPNEDQYDGVFIHRIKKRMFYKLREYGENNINTIKGKISYKLAKIINKIKKLIYLPWFPLASPTTVIRYYKKASLLHKKYKFDCVIGVFDPNDCLYAGVLFKNRFKDVKYGSYILDSLIYLSGQNYLPKRLKEKLTWKFEKMVYENSDIVFNMECHRRHHLGGKYEPFQTKMKFLDIPLFIPKKVKMDKRLFDTEKRHLVYMGSLFRGFRTPDYIYRIFKSINHKDGYQLHFYTRGSCEEDLLNYQYETGGAVIRHGFVEHSQINNIIANADFLINLGVSNSTAISSKIFDYMSTGKPIIHFYYNDDDVNLSYFEKYELSLMIKMDESLFEVNVDKVRNFLTISYGKTIESDTLLDIFYVNTPMYSASQFDNLTQSI</sequence>